<dbReference type="Proteomes" id="UP001279642">
    <property type="component" value="Unassembled WGS sequence"/>
</dbReference>
<gene>
    <name evidence="2" type="ORF">SMD27_10740</name>
</gene>
<organism evidence="2 3">
    <name type="scientific">Dongia soli</name>
    <dbReference type="NCBI Taxonomy" id="600628"/>
    <lineage>
        <taxon>Bacteria</taxon>
        <taxon>Pseudomonadati</taxon>
        <taxon>Pseudomonadota</taxon>
        <taxon>Alphaproteobacteria</taxon>
        <taxon>Rhodospirillales</taxon>
        <taxon>Dongiaceae</taxon>
        <taxon>Dongia</taxon>
    </lineage>
</organism>
<name>A0ABU5EAM1_9PROT</name>
<proteinExistence type="predicted"/>
<dbReference type="InterPro" id="IPR018640">
    <property type="entry name" value="DUF2063"/>
</dbReference>
<evidence type="ECO:0000313" key="2">
    <source>
        <dbReference type="EMBL" id="MDY0883322.1"/>
    </source>
</evidence>
<dbReference type="Gene3D" id="1.10.150.690">
    <property type="entry name" value="DUF2063"/>
    <property type="match status" value="1"/>
</dbReference>
<reference evidence="2 3" key="1">
    <citation type="journal article" date="2016" name="Antonie Van Leeuwenhoek">
        <title>Dongia soli sp. nov., isolated from soil from Dokdo, Korea.</title>
        <authorList>
            <person name="Kim D.U."/>
            <person name="Lee H."/>
            <person name="Kim H."/>
            <person name="Kim S.G."/>
            <person name="Ka J.O."/>
        </authorList>
    </citation>
    <scope>NUCLEOTIDE SEQUENCE [LARGE SCALE GENOMIC DNA]</scope>
    <source>
        <strain evidence="2 3">D78</strain>
    </source>
</reference>
<evidence type="ECO:0000313" key="3">
    <source>
        <dbReference type="Proteomes" id="UP001279642"/>
    </source>
</evidence>
<dbReference type="Pfam" id="PF09836">
    <property type="entry name" value="DUF2063"/>
    <property type="match status" value="1"/>
</dbReference>
<dbReference type="RefSeq" id="WP_320508360.1">
    <property type="nucleotide sequence ID" value="NZ_JAXCLW010000002.1"/>
</dbReference>
<sequence>MLHEWQQDFSRCLRDPRAVPAALQDSKRRFAIYRDSVTASLVTALGDAFPVTRLLVGERFFSAFTVDYVQQEPPRVPRLSAYGGSYPDYLRRLPVLNDLHYIAEVAQLEWARIEAYFTGPPVQVVQVDRLLGYAPDILPSLRLQPEPSLRVITGESPIWSIWTAHQVDRPDLENIDIGQSQAVRVSCASDSVVMSQIALGHAVFLLALIDGHSIFAATETALRADRGFDLQASLAAELRLGSFTDISEP</sequence>
<comment type="caution">
    <text evidence="2">The sequence shown here is derived from an EMBL/GenBank/DDBJ whole genome shotgun (WGS) entry which is preliminary data.</text>
</comment>
<dbReference type="EMBL" id="JAXCLW010000002">
    <property type="protein sequence ID" value="MDY0883322.1"/>
    <property type="molecule type" value="Genomic_DNA"/>
</dbReference>
<evidence type="ECO:0000259" key="1">
    <source>
        <dbReference type="Pfam" id="PF09836"/>
    </source>
</evidence>
<keyword evidence="3" id="KW-1185">Reference proteome</keyword>
<protein>
    <submittedName>
        <fullName evidence="2">DNA-binding domain-containing protein</fullName>
    </submittedName>
</protein>
<accession>A0ABU5EAM1</accession>
<keyword evidence="2" id="KW-0238">DNA-binding</keyword>
<dbReference type="InterPro" id="IPR044922">
    <property type="entry name" value="DUF2063_N_sf"/>
</dbReference>
<dbReference type="GO" id="GO:0003677">
    <property type="term" value="F:DNA binding"/>
    <property type="evidence" value="ECO:0007669"/>
    <property type="project" value="UniProtKB-KW"/>
</dbReference>
<feature type="domain" description="Putative DNA-binding" evidence="1">
    <location>
        <begin position="4"/>
        <end position="90"/>
    </location>
</feature>